<organism evidence="1">
    <name type="scientific">Thiocapsa roseopersicina</name>
    <dbReference type="NCBI Taxonomy" id="1058"/>
    <lineage>
        <taxon>Bacteria</taxon>
        <taxon>Pseudomonadati</taxon>
        <taxon>Pseudomonadota</taxon>
        <taxon>Gammaproteobacteria</taxon>
        <taxon>Chromatiales</taxon>
        <taxon>Chromatiaceae</taxon>
        <taxon>Thiocapsa</taxon>
    </lineage>
</organism>
<reference evidence="1" key="1">
    <citation type="journal article" date="2005" name="FEBS J.">
        <title>Hydrogen independent expression of hupSL genes in Thiocapsa roseopersicina BBS.</title>
        <authorList>
            <person name="Kovacs A.T."/>
            <person name="Rakhely G."/>
            <person name="Balogh J."/>
            <person name="Maroti G."/>
            <person name="Cournac L."/>
            <person name="Carrier P."/>
            <person name="Meszaros L.S."/>
            <person name="Peltier G."/>
            <person name="Kovacs K.L."/>
        </authorList>
    </citation>
    <scope>NUCLEOTIDE SEQUENCE</scope>
    <source>
        <strain evidence="1">BBS</strain>
    </source>
</reference>
<dbReference type="InterPro" id="IPR002636">
    <property type="entry name" value="DUF29"/>
</dbReference>
<accession>Q3MKN7</accession>
<dbReference type="PANTHER" id="PTHR34235">
    <property type="entry name" value="SLR1203 PROTEIN-RELATED"/>
    <property type="match status" value="1"/>
</dbReference>
<protein>
    <recommendedName>
        <fullName evidence="2">DUF29 domain-containing protein</fullName>
    </recommendedName>
</protein>
<evidence type="ECO:0000313" key="1">
    <source>
        <dbReference type="EMBL" id="AAX40742.1"/>
    </source>
</evidence>
<sequence length="154" mass="17658">MSRSADDPPMSTPLYEKDFYQWLEYTTDLVREGRFEEIDRELLIDELESMGKRDKRELANRLIILMARLLKWQHQPEARSSGWIGSIAEQRVQIAGQLEDSPSLRGMLPDAAEKAYPKAIALAVRETGLPPDRFPADCPFSLSQLLDETFFPES</sequence>
<dbReference type="Gene3D" id="1.20.1220.20">
    <property type="entry name" value="Uncharcterised protein PF01724"/>
    <property type="match status" value="1"/>
</dbReference>
<evidence type="ECO:0008006" key="2">
    <source>
        <dbReference type="Google" id="ProtNLM"/>
    </source>
</evidence>
<dbReference type="AlphaFoldDB" id="Q3MKN7"/>
<dbReference type="EMBL" id="AY837591">
    <property type="protein sequence ID" value="AAX40742.1"/>
    <property type="molecule type" value="Genomic_DNA"/>
</dbReference>
<dbReference type="Pfam" id="PF01724">
    <property type="entry name" value="DUF29"/>
    <property type="match status" value="1"/>
</dbReference>
<name>Q3MKN7_THIRO</name>
<proteinExistence type="predicted"/>